<name>A0A7W9Q7N6_9ACTN</name>
<sequence length="95" mass="10190">MGNFSPGPDFWSLIHPHTGDLPIMSFTELGFDSDLGALVHCEKGPSSSKRCAIALAHAVTPSCVSETSQPLWESCSLICYEPHTMINGSLSVSRP</sequence>
<comment type="caution">
    <text evidence="1">The sequence shown here is derived from an EMBL/GenBank/DDBJ whole genome shotgun (WGS) entry which is preliminary data.</text>
</comment>
<dbReference type="EMBL" id="JACHJL010000004">
    <property type="protein sequence ID" value="MBB5934869.1"/>
    <property type="molecule type" value="Genomic_DNA"/>
</dbReference>
<dbReference type="Proteomes" id="UP000588098">
    <property type="component" value="Unassembled WGS sequence"/>
</dbReference>
<dbReference type="AlphaFoldDB" id="A0A7W9Q7N6"/>
<proteinExistence type="predicted"/>
<keyword evidence="2" id="KW-1185">Reference proteome</keyword>
<accession>A0A7W9Q7N6</accession>
<protein>
    <submittedName>
        <fullName evidence="1">Uncharacterized protein</fullName>
    </submittedName>
</protein>
<reference evidence="1 2" key="1">
    <citation type="submission" date="2020-08" db="EMBL/GenBank/DDBJ databases">
        <title>Genomic Encyclopedia of Type Strains, Phase III (KMG-III): the genomes of soil and plant-associated and newly described type strains.</title>
        <authorList>
            <person name="Whitman W."/>
        </authorList>
    </citation>
    <scope>NUCLEOTIDE SEQUENCE [LARGE SCALE GENOMIC DNA]</scope>
    <source>
        <strain evidence="1 2">CECT 8305</strain>
    </source>
</reference>
<evidence type="ECO:0000313" key="2">
    <source>
        <dbReference type="Proteomes" id="UP000588098"/>
    </source>
</evidence>
<organism evidence="1 2">
    <name type="scientific">Streptomyces zagrosensis</name>
    <dbReference type="NCBI Taxonomy" id="1042984"/>
    <lineage>
        <taxon>Bacteria</taxon>
        <taxon>Bacillati</taxon>
        <taxon>Actinomycetota</taxon>
        <taxon>Actinomycetes</taxon>
        <taxon>Kitasatosporales</taxon>
        <taxon>Streptomycetaceae</taxon>
        <taxon>Streptomyces</taxon>
    </lineage>
</organism>
<gene>
    <name evidence="1" type="ORF">FHS42_001919</name>
</gene>
<evidence type="ECO:0000313" key="1">
    <source>
        <dbReference type="EMBL" id="MBB5934869.1"/>
    </source>
</evidence>